<dbReference type="GO" id="GO:0019005">
    <property type="term" value="C:SCF ubiquitin ligase complex"/>
    <property type="evidence" value="ECO:0007669"/>
    <property type="project" value="TreeGrafter"/>
</dbReference>
<comment type="caution">
    <text evidence="1">The sequence shown here is derived from an EMBL/GenBank/DDBJ whole genome shotgun (WGS) entry which is preliminary data.</text>
</comment>
<proteinExistence type="predicted"/>
<organism evidence="1 2">
    <name type="scientific">Cloeon dipterum</name>
    <dbReference type="NCBI Taxonomy" id="197152"/>
    <lineage>
        <taxon>Eukaryota</taxon>
        <taxon>Metazoa</taxon>
        <taxon>Ecdysozoa</taxon>
        <taxon>Arthropoda</taxon>
        <taxon>Hexapoda</taxon>
        <taxon>Insecta</taxon>
        <taxon>Pterygota</taxon>
        <taxon>Palaeoptera</taxon>
        <taxon>Ephemeroptera</taxon>
        <taxon>Pisciforma</taxon>
        <taxon>Baetidae</taxon>
        <taxon>Cloeon</taxon>
    </lineage>
</organism>
<gene>
    <name evidence="1" type="ORF">CLODIP_2_CD04017</name>
</gene>
<dbReference type="InterPro" id="IPR032675">
    <property type="entry name" value="LRR_dom_sf"/>
</dbReference>
<evidence type="ECO:0000313" key="1">
    <source>
        <dbReference type="EMBL" id="CAB3388020.1"/>
    </source>
</evidence>
<reference evidence="1 2" key="1">
    <citation type="submission" date="2020-04" db="EMBL/GenBank/DDBJ databases">
        <authorList>
            <person name="Alioto T."/>
            <person name="Alioto T."/>
            <person name="Gomez Garrido J."/>
        </authorList>
    </citation>
    <scope>NUCLEOTIDE SEQUENCE [LARGE SCALE GENOMIC DNA]</scope>
</reference>
<sequence>MSNEMIGTSLTKLRLQKINLGRNGGLKKDLIKRCFVKNIDWYIKNVRKRHFSTKVSGPMRNEILEEILKPRSIDHEQKKREFDRMMRSIVYLLSSWTKEINLDTLLIFCPERLVEATFPKVLRYIARGAPNLENLTAQTLPAVMCYKVKKNLIKMKQLRHITLKGCILHWQDFVELCKNLPHLKELRIARFHDSANTLRLLELRRGLNDIATLRTLHCKTIQSLILEVLERNLPNLSLVFKGPLQNAAFLCDSDNNITANVREILYRPLYSHFAREISLKFPNVTVYQVDCHGAEYKDCLPDHLPDFPKLEQLQFEGLKRPEIFYRVLLRYGGNLQELVVRGDGEPRLSLQRIFDLCPKLQYLTLRRVCVVDNSEPINFLKLKELSLIKISCENQSNILLAPNLIKVTLNAKYSDLMNLCHVLPASHSKIESFIMHLRDLVLTSKEDCINIRSVNMKGDLVSFTKVRLQRNILNSPSSLKDHLIRFYIKNIDWYLDNVSISQFTRTLSGPVREEILKELLRPRKVERGKRKREFASIMSAIPYLLSPWTLDFKLNFLYYLCPMEIRKDLIPKILSMIAKGAPNIEKLIDRGSITVFTEQMRQILCRMNKLSCLEMNNLALQWKDFVKICKALPKLEKFGFSCFDHSIRPEEIEKDLDDVVQLRKLYCKHLSFNELNLFEKLLPNLDVIVEGPRETAERVPVISHDGDTQIIAHLRGFLSRRLNNPYGRQISRKFPNIEFFAVDCHDARFEKSLSDSMPEFPKLGDLAMYGVEFSEIVDCALQKYGKTLQSLRVIGVKSPILSFQQIFKSCPKLEVLYLERVGVSDNSEPMNFNKLRMLNLMRVSCPGPSKILLAPNLKTVELKVNGFDMKNLSQVQPPRNQNNLNKFLHSPAISESQLAGRMTFQWHTFTSGMSLPTSPFISGFTHLSDLTYVARLERQGRRLLGYMARGVGYFADGSSMVRVKDFFEVLEDSNYSSLCWLSPSEEAQMPANLTFLNLSQTTNEVVYLGQAFCNDGLLSGPVINNKCFIPLESGEVVETSPMTLLAVRKREMCGRCGAELRCSNRLIYHVKRDRAGRPQYFQQCDQTMKT</sequence>
<dbReference type="SUPFAM" id="SSF52058">
    <property type="entry name" value="L domain-like"/>
    <property type="match status" value="1"/>
</dbReference>
<evidence type="ECO:0000313" key="2">
    <source>
        <dbReference type="Proteomes" id="UP000494165"/>
    </source>
</evidence>
<dbReference type="PANTHER" id="PTHR13318">
    <property type="entry name" value="PARTNER OF PAIRED, ISOFORM B-RELATED"/>
    <property type="match status" value="1"/>
</dbReference>
<dbReference type="Proteomes" id="UP000494165">
    <property type="component" value="Unassembled WGS sequence"/>
</dbReference>
<dbReference type="EMBL" id="CADEPI010000672">
    <property type="protein sequence ID" value="CAB3388020.1"/>
    <property type="molecule type" value="Genomic_DNA"/>
</dbReference>
<dbReference type="SUPFAM" id="SSF52047">
    <property type="entry name" value="RNI-like"/>
    <property type="match status" value="1"/>
</dbReference>
<dbReference type="Gene3D" id="3.80.10.10">
    <property type="entry name" value="Ribonuclease Inhibitor"/>
    <property type="match status" value="2"/>
</dbReference>
<dbReference type="AlphaFoldDB" id="A0A8S1E0C5"/>
<dbReference type="GO" id="GO:0031146">
    <property type="term" value="P:SCF-dependent proteasomal ubiquitin-dependent protein catabolic process"/>
    <property type="evidence" value="ECO:0007669"/>
    <property type="project" value="TreeGrafter"/>
</dbReference>
<accession>A0A8S1E0C5</accession>
<name>A0A8S1E0C5_9INSE</name>
<keyword evidence="2" id="KW-1185">Reference proteome</keyword>
<protein>
    <submittedName>
        <fullName evidence="1">Uncharacterized protein</fullName>
    </submittedName>
</protein>